<dbReference type="PANTHER" id="PTHR10264:SF19">
    <property type="entry name" value="AT06885P-RELATED"/>
    <property type="match status" value="1"/>
</dbReference>
<dbReference type="InterPro" id="IPR001972">
    <property type="entry name" value="Stomatin_HflK_fam"/>
</dbReference>
<dbReference type="Gene3D" id="3.30.479.30">
    <property type="entry name" value="Band 7 domain"/>
    <property type="match status" value="1"/>
</dbReference>
<dbReference type="EMBL" id="JABEQF010000001">
    <property type="protein sequence ID" value="MBB2188489.1"/>
    <property type="molecule type" value="Genomic_DNA"/>
</dbReference>
<dbReference type="GO" id="GO:0005886">
    <property type="term" value="C:plasma membrane"/>
    <property type="evidence" value="ECO:0007669"/>
    <property type="project" value="InterPro"/>
</dbReference>
<dbReference type="Proteomes" id="UP000555756">
    <property type="component" value="Unassembled WGS sequence"/>
</dbReference>
<proteinExistence type="inferred from homology"/>
<gene>
    <name evidence="5" type="ORF">HLH34_00735</name>
</gene>
<dbReference type="PRINTS" id="PR00721">
    <property type="entry name" value="STOMATIN"/>
</dbReference>
<dbReference type="FunFam" id="3.30.479.30:FF:000004">
    <property type="entry name" value="Putative membrane protease family, stomatin"/>
    <property type="match status" value="1"/>
</dbReference>
<dbReference type="InterPro" id="IPR043202">
    <property type="entry name" value="Band-7_stomatin-like"/>
</dbReference>
<dbReference type="CDD" id="cd13775">
    <property type="entry name" value="SPFH_eoslipins_u3"/>
    <property type="match status" value="1"/>
</dbReference>
<comment type="subcellular location">
    <subcellularLocation>
        <location evidence="1">Membrane</location>
        <topology evidence="1">Single-pass membrane protein</topology>
    </subcellularLocation>
</comment>
<dbReference type="InterPro" id="IPR001107">
    <property type="entry name" value="Band_7"/>
</dbReference>
<sequence length="296" mass="31550">MNPITLVIVAALILAGLWAGGVMAPEGGRFTPIYALPFLGAAVLVALSLKMANTWQKFVVLRAGKLQGVRGPGLFFIIPVIDRIVAIIDERIQTTGFNAEQALTRDTVPVNVDAVIFWHVDDAQSAALKITNYREAIDRVAQTSLRETIGSSLLATLLSDRTASNERLRAEIGAKTATWGVAVISVEVRDVAIPVALQDAMSRQAQAEREKQARIILGSAEAEVANLFVAAADSYADHPAALQLRAMNIIYETTKERGSTILIPTAMIDSMNPASAINLAGVASRTEAAGDMPPPP</sequence>
<feature type="domain" description="Band 7" evidence="4">
    <location>
        <begin position="47"/>
        <end position="205"/>
    </location>
</feature>
<keyword evidence="3" id="KW-0472">Membrane</keyword>
<evidence type="ECO:0000313" key="6">
    <source>
        <dbReference type="Proteomes" id="UP000555756"/>
    </source>
</evidence>
<dbReference type="SMART" id="SM00244">
    <property type="entry name" value="PHB"/>
    <property type="match status" value="1"/>
</dbReference>
<reference evidence="5 6" key="1">
    <citation type="submission" date="2020-04" db="EMBL/GenBank/DDBJ databases">
        <title>Description of novel Gluconacetobacter.</title>
        <authorList>
            <person name="Sombolestani A."/>
        </authorList>
    </citation>
    <scope>NUCLEOTIDE SEQUENCE [LARGE SCALE GENOMIC DNA]</scope>
    <source>
        <strain evidence="5 6">LMG 21311</strain>
    </source>
</reference>
<dbReference type="RefSeq" id="WP_183117671.1">
    <property type="nucleotide sequence ID" value="NZ_JABEQF010000001.1"/>
</dbReference>
<dbReference type="InterPro" id="IPR036013">
    <property type="entry name" value="Band_7/SPFH_dom_sf"/>
</dbReference>
<keyword evidence="6" id="KW-1185">Reference proteome</keyword>
<evidence type="ECO:0000259" key="4">
    <source>
        <dbReference type="SMART" id="SM00244"/>
    </source>
</evidence>
<keyword evidence="3" id="KW-0812">Transmembrane</keyword>
<comment type="similarity">
    <text evidence="2">Belongs to the band 7/mec-2 family.</text>
</comment>
<dbReference type="Pfam" id="PF01145">
    <property type="entry name" value="Band_7"/>
    <property type="match status" value="1"/>
</dbReference>
<evidence type="ECO:0000256" key="1">
    <source>
        <dbReference type="ARBA" id="ARBA00004167"/>
    </source>
</evidence>
<evidence type="ECO:0000256" key="3">
    <source>
        <dbReference type="SAM" id="Phobius"/>
    </source>
</evidence>
<name>A0A7W4PDK6_9PROT</name>
<dbReference type="AlphaFoldDB" id="A0A7W4PDK6"/>
<dbReference type="SUPFAM" id="SSF117892">
    <property type="entry name" value="Band 7/SPFH domain"/>
    <property type="match status" value="1"/>
</dbReference>
<evidence type="ECO:0000313" key="5">
    <source>
        <dbReference type="EMBL" id="MBB2188489.1"/>
    </source>
</evidence>
<dbReference type="Gene3D" id="6.10.250.2090">
    <property type="match status" value="1"/>
</dbReference>
<evidence type="ECO:0000256" key="2">
    <source>
        <dbReference type="ARBA" id="ARBA00008164"/>
    </source>
</evidence>
<dbReference type="GO" id="GO:0098552">
    <property type="term" value="C:side of membrane"/>
    <property type="evidence" value="ECO:0007669"/>
    <property type="project" value="UniProtKB-ARBA"/>
</dbReference>
<comment type="caution">
    <text evidence="5">The sequence shown here is derived from an EMBL/GenBank/DDBJ whole genome shotgun (WGS) entry which is preliminary data.</text>
</comment>
<dbReference type="PANTHER" id="PTHR10264">
    <property type="entry name" value="BAND 7 PROTEIN-RELATED"/>
    <property type="match status" value="1"/>
</dbReference>
<accession>A0A7W4PDK6</accession>
<feature type="transmembrane region" description="Helical" evidence="3">
    <location>
        <begin position="29"/>
        <end position="49"/>
    </location>
</feature>
<keyword evidence="3" id="KW-1133">Transmembrane helix</keyword>
<protein>
    <submittedName>
        <fullName evidence="5">Slipin family protein</fullName>
    </submittedName>
</protein>
<organism evidence="5 6">
    <name type="scientific">Gluconacetobacter azotocaptans</name>
    <dbReference type="NCBI Taxonomy" id="142834"/>
    <lineage>
        <taxon>Bacteria</taxon>
        <taxon>Pseudomonadati</taxon>
        <taxon>Pseudomonadota</taxon>
        <taxon>Alphaproteobacteria</taxon>
        <taxon>Acetobacterales</taxon>
        <taxon>Acetobacteraceae</taxon>
        <taxon>Gluconacetobacter</taxon>
    </lineage>
</organism>